<organism evidence="5 6">
    <name type="scientific">Cohaesibacter marisflavi</name>
    <dbReference type="NCBI Taxonomy" id="655353"/>
    <lineage>
        <taxon>Bacteria</taxon>
        <taxon>Pseudomonadati</taxon>
        <taxon>Pseudomonadota</taxon>
        <taxon>Alphaproteobacteria</taxon>
        <taxon>Hyphomicrobiales</taxon>
        <taxon>Cohaesibacteraceae</taxon>
    </lineage>
</organism>
<dbReference type="AlphaFoldDB" id="A0A1I5CDD2"/>
<accession>A0A1I5CDD2</accession>
<dbReference type="Gene3D" id="3.40.50.920">
    <property type="match status" value="1"/>
</dbReference>
<dbReference type="FunFam" id="3.40.50.970:FF:000022">
    <property type="entry name" value="2-oxoglutarate ferredoxin oxidoreductase alpha subunit"/>
    <property type="match status" value="1"/>
</dbReference>
<dbReference type="InterPro" id="IPR029061">
    <property type="entry name" value="THDP-binding"/>
</dbReference>
<dbReference type="InterPro" id="IPR002869">
    <property type="entry name" value="Pyrv_flavodox_OxRed_cen"/>
</dbReference>
<feature type="region of interest" description="Disordered" evidence="2">
    <location>
        <begin position="1"/>
        <end position="29"/>
    </location>
</feature>
<evidence type="ECO:0000313" key="5">
    <source>
        <dbReference type="EMBL" id="SFN84661.1"/>
    </source>
</evidence>
<dbReference type="SUPFAM" id="SSF53323">
    <property type="entry name" value="Pyruvate-ferredoxin oxidoreductase, PFOR, domain III"/>
    <property type="match status" value="1"/>
</dbReference>
<dbReference type="EMBL" id="FOVR01000002">
    <property type="protein sequence ID" value="SFN84661.1"/>
    <property type="molecule type" value="Genomic_DNA"/>
</dbReference>
<dbReference type="GO" id="GO:0006979">
    <property type="term" value="P:response to oxidative stress"/>
    <property type="evidence" value="ECO:0007669"/>
    <property type="project" value="TreeGrafter"/>
</dbReference>
<dbReference type="Gene3D" id="3.40.920.10">
    <property type="entry name" value="Pyruvate-ferredoxin oxidoreductase, PFOR, domain III"/>
    <property type="match status" value="1"/>
</dbReference>
<protein>
    <submittedName>
        <fullName evidence="5">2-oxoglutarate ferredoxin oxidoreductase subunit alpha</fullName>
    </submittedName>
</protein>
<dbReference type="InterPro" id="IPR022367">
    <property type="entry name" value="2-oxoacid/accept_OxRdtase_asu"/>
</dbReference>
<evidence type="ECO:0000259" key="4">
    <source>
        <dbReference type="Pfam" id="PF01855"/>
    </source>
</evidence>
<dbReference type="SUPFAM" id="SSF52922">
    <property type="entry name" value="TK C-terminal domain-like"/>
    <property type="match status" value="1"/>
</dbReference>
<dbReference type="Pfam" id="PF01558">
    <property type="entry name" value="POR"/>
    <property type="match status" value="1"/>
</dbReference>
<dbReference type="STRING" id="655353.SAMN04488056_102188"/>
<dbReference type="SUPFAM" id="SSF52518">
    <property type="entry name" value="Thiamin diphosphate-binding fold (THDP-binding)"/>
    <property type="match status" value="1"/>
</dbReference>
<dbReference type="InterPro" id="IPR019752">
    <property type="entry name" value="Pyrv/ketoisovalerate_OxRed_cat"/>
</dbReference>
<dbReference type="InterPro" id="IPR002880">
    <property type="entry name" value="Pyrv_Fd/Flavodoxin_OxRdtase_N"/>
</dbReference>
<evidence type="ECO:0000256" key="2">
    <source>
        <dbReference type="SAM" id="MobiDB-lite"/>
    </source>
</evidence>
<evidence type="ECO:0000256" key="1">
    <source>
        <dbReference type="ARBA" id="ARBA00023002"/>
    </source>
</evidence>
<dbReference type="GO" id="GO:0016903">
    <property type="term" value="F:oxidoreductase activity, acting on the aldehyde or oxo group of donors"/>
    <property type="evidence" value="ECO:0007669"/>
    <property type="project" value="InterPro"/>
</dbReference>
<name>A0A1I5CDD2_9HYPH</name>
<dbReference type="Pfam" id="PF01855">
    <property type="entry name" value="POR_N"/>
    <property type="match status" value="1"/>
</dbReference>
<dbReference type="PANTHER" id="PTHR32154:SF20">
    <property type="entry name" value="2-OXOGLUTARATE OXIDOREDUCTASE SUBUNIT KORA"/>
    <property type="match status" value="1"/>
</dbReference>
<proteinExistence type="predicted"/>
<reference evidence="5 6" key="1">
    <citation type="submission" date="2016-10" db="EMBL/GenBank/DDBJ databases">
        <authorList>
            <person name="de Groot N.N."/>
        </authorList>
    </citation>
    <scope>NUCLEOTIDE SEQUENCE [LARGE SCALE GENOMIC DNA]</scope>
    <source>
        <strain evidence="5 6">CGMCC 1.9157</strain>
    </source>
</reference>
<feature type="domain" description="Pyruvate flavodoxin/ferredoxin oxidoreductase pyrimidine binding" evidence="4">
    <location>
        <begin position="265"/>
        <end position="432"/>
    </location>
</feature>
<gene>
    <name evidence="5" type="ORF">SAMN04488056_102188</name>
</gene>
<dbReference type="PANTHER" id="PTHR32154">
    <property type="entry name" value="PYRUVATE-FLAVODOXIN OXIDOREDUCTASE-RELATED"/>
    <property type="match status" value="1"/>
</dbReference>
<evidence type="ECO:0000259" key="3">
    <source>
        <dbReference type="Pfam" id="PF01558"/>
    </source>
</evidence>
<dbReference type="CDD" id="cd07034">
    <property type="entry name" value="TPP_PYR_PFOR_IOR-alpha_like"/>
    <property type="match status" value="1"/>
</dbReference>
<dbReference type="Proteomes" id="UP000199236">
    <property type="component" value="Unassembled WGS sequence"/>
</dbReference>
<evidence type="ECO:0000313" key="6">
    <source>
        <dbReference type="Proteomes" id="UP000199236"/>
    </source>
</evidence>
<dbReference type="InterPro" id="IPR009014">
    <property type="entry name" value="Transketo_C/PFOR_II"/>
</dbReference>
<keyword evidence="1" id="KW-0560">Oxidoreductase</keyword>
<feature type="compositionally biased region" description="Polar residues" evidence="2">
    <location>
        <begin position="1"/>
        <end position="11"/>
    </location>
</feature>
<feature type="domain" description="Pyruvate/ketoisovalerate oxidoreductase catalytic" evidence="3">
    <location>
        <begin position="46"/>
        <end position="229"/>
    </location>
</feature>
<keyword evidence="6" id="KW-1185">Reference proteome</keyword>
<dbReference type="Gene3D" id="3.40.50.970">
    <property type="match status" value="1"/>
</dbReference>
<sequence>MTEYGMQTSSHDAPPNEERTALRKSPASGPAEVIQEHIVEIVSDSGEGAQRCGQSLASIAARSGHGIWTVEIIPAEIQPPHRSIAGASGNRVRMAAHKVTNVGDKADLVIAFNEQVLLSRLNANEIKPGATILIEEMWKCDKDPAVAENYEKVTAEVRSKGYKLFEIPMQTECQKYVPDPTKGKNMFVLGILCTIYSLDTALAEAQVRLTFAKKDQKIVDANLELLAAGQAWAAENLSVRYMIPAAPVVKPQIVTNGNAALALGVVASGMEVCSMYPITPATSASHYLSTIFEKVGCVVHQAEDEISAATFAIGASYAGKCAVTITSGPGLSLKQEAIGLAVMTEIPLVVIDVQRGGPSTGLPTKVEQGDMMSAMFGSHGDAPKVVMAVDSIEDCFYSVITARKIAETFNMVVVILSDAALSTAQQPFDRPEFNPDWLAPPVNQSAVPEDAHPYDWDERTGIATRFIPGQPNGMHCLTGLAHDRDSHVAYDPQINEEGLLNRSRKLAALQKTLRLAPVYGDEEGDLLLIGWGSTRGAIEEAVKIMRAKGHKVSSLHLKFIQPMAAGIDAVMKRFGKVMTIENNWNDPESDPLIDPSNRRYSHLAMLLRSRWLVDVDCWGNARGQPLKPAEIIEAAMAKLDDKKPTAGGQ</sequence>
<dbReference type="InterPro" id="IPR050722">
    <property type="entry name" value="Pyruvate:ferred/Flavod_OxRd"/>
</dbReference>
<dbReference type="NCBIfam" id="TIGR03710">
    <property type="entry name" value="OAFO_sf"/>
    <property type="match status" value="1"/>
</dbReference>